<gene>
    <name evidence="1" type="ORF">FPZ43_18990</name>
</gene>
<keyword evidence="2" id="KW-1185">Reference proteome</keyword>
<evidence type="ECO:0000313" key="1">
    <source>
        <dbReference type="EMBL" id="TWR23847.1"/>
    </source>
</evidence>
<accession>A0A563TWW3</accession>
<dbReference type="Proteomes" id="UP000320042">
    <property type="component" value="Unassembled WGS sequence"/>
</dbReference>
<comment type="caution">
    <text evidence="1">The sequence shown here is derived from an EMBL/GenBank/DDBJ whole genome shotgun (WGS) entry which is preliminary data.</text>
</comment>
<sequence>MTTRRSWLEKSVDDLFARCFKLDDSDPISIKDLAKDLLMSDTDSTLTYLELNDLGSLEIGESIKFRSMTAERIS</sequence>
<organism evidence="1 2">
    <name type="scientific">Mucilaginibacter pallidiroseus</name>
    <dbReference type="NCBI Taxonomy" id="2599295"/>
    <lineage>
        <taxon>Bacteria</taxon>
        <taxon>Pseudomonadati</taxon>
        <taxon>Bacteroidota</taxon>
        <taxon>Sphingobacteriia</taxon>
        <taxon>Sphingobacteriales</taxon>
        <taxon>Sphingobacteriaceae</taxon>
        <taxon>Mucilaginibacter</taxon>
    </lineage>
</organism>
<name>A0A563TWW3_9SPHI</name>
<dbReference type="EMBL" id="VOEJ01000013">
    <property type="protein sequence ID" value="TWR23847.1"/>
    <property type="molecule type" value="Genomic_DNA"/>
</dbReference>
<dbReference type="AlphaFoldDB" id="A0A563TWW3"/>
<proteinExistence type="predicted"/>
<reference evidence="1 2" key="1">
    <citation type="submission" date="2019-07" db="EMBL/GenBank/DDBJ databases">
        <authorList>
            <person name="Kim J."/>
        </authorList>
    </citation>
    <scope>NUCLEOTIDE SEQUENCE [LARGE SCALE GENOMIC DNA]</scope>
    <source>
        <strain evidence="2">dk17</strain>
    </source>
</reference>
<protein>
    <submittedName>
        <fullName evidence="1">Uncharacterized protein</fullName>
    </submittedName>
</protein>
<evidence type="ECO:0000313" key="2">
    <source>
        <dbReference type="Proteomes" id="UP000320042"/>
    </source>
</evidence>